<dbReference type="AlphaFoldDB" id="A0A4Y7JXN9"/>
<dbReference type="PANTHER" id="PTHR31681">
    <property type="entry name" value="C2H2-LIKE ZINC FINGER PROTEIN"/>
    <property type="match status" value="1"/>
</dbReference>
<evidence type="ECO:0000313" key="1">
    <source>
        <dbReference type="EMBL" id="RZC65833.1"/>
    </source>
</evidence>
<gene>
    <name evidence="1" type="ORF">C5167_009522</name>
</gene>
<protein>
    <recommendedName>
        <fullName evidence="3">PARP catalytic domain-containing protein</fullName>
    </recommendedName>
</protein>
<keyword evidence="2" id="KW-1185">Reference proteome</keyword>
<reference evidence="1 2" key="1">
    <citation type="journal article" date="2018" name="Science">
        <title>The opium poppy genome and morphinan production.</title>
        <authorList>
            <person name="Guo L."/>
            <person name="Winzer T."/>
            <person name="Yang X."/>
            <person name="Li Y."/>
            <person name="Ning Z."/>
            <person name="He Z."/>
            <person name="Teodor R."/>
            <person name="Lu Y."/>
            <person name="Bowser T.A."/>
            <person name="Graham I.A."/>
            <person name="Ye K."/>
        </authorList>
    </citation>
    <scope>NUCLEOTIDE SEQUENCE [LARGE SCALE GENOMIC DNA]</scope>
    <source>
        <strain evidence="2">cv. HN1</strain>
        <tissue evidence="1">Leaves</tissue>
    </source>
</reference>
<name>A0A4Y7JXN9_PAPSO</name>
<dbReference type="OrthoDB" id="9514740at2759"/>
<dbReference type="Gramene" id="RZC65833">
    <property type="protein sequence ID" value="RZC65833"/>
    <property type="gene ID" value="C5167_009522"/>
</dbReference>
<evidence type="ECO:0008006" key="3">
    <source>
        <dbReference type="Google" id="ProtNLM"/>
    </source>
</evidence>
<proteinExistence type="predicted"/>
<dbReference type="SUPFAM" id="SSF56399">
    <property type="entry name" value="ADP-ribosylation"/>
    <property type="match status" value="1"/>
</dbReference>
<organism evidence="1 2">
    <name type="scientific">Papaver somniferum</name>
    <name type="common">Opium poppy</name>
    <dbReference type="NCBI Taxonomy" id="3469"/>
    <lineage>
        <taxon>Eukaryota</taxon>
        <taxon>Viridiplantae</taxon>
        <taxon>Streptophyta</taxon>
        <taxon>Embryophyta</taxon>
        <taxon>Tracheophyta</taxon>
        <taxon>Spermatophyta</taxon>
        <taxon>Magnoliopsida</taxon>
        <taxon>Ranunculales</taxon>
        <taxon>Papaveraceae</taxon>
        <taxon>Papaveroideae</taxon>
        <taxon>Papaver</taxon>
    </lineage>
</organism>
<evidence type="ECO:0000313" key="2">
    <source>
        <dbReference type="Proteomes" id="UP000316621"/>
    </source>
</evidence>
<dbReference type="Gene3D" id="3.90.228.10">
    <property type="match status" value="1"/>
</dbReference>
<dbReference type="OMA" id="IKQQTKC"/>
<dbReference type="EMBL" id="CM010720">
    <property type="protein sequence ID" value="RZC65833.1"/>
    <property type="molecule type" value="Genomic_DNA"/>
</dbReference>
<dbReference type="PANTHER" id="PTHR31681:SF34">
    <property type="entry name" value="DUF295 DOMAIN-CONTAINING PROTEIN"/>
    <property type="match status" value="1"/>
</dbReference>
<accession>A0A4Y7JXN9</accession>
<dbReference type="Proteomes" id="UP000316621">
    <property type="component" value="Chromosome 6"/>
</dbReference>
<sequence>MYSIWLYLKENVSCKSTDFIGYCQGKVCDNKNKRNKKKKKNKNRVERMSRDKKMVKSLSFRRTSYSQERFYQLNVGDPSRNVIEKIFQTSTATTKNASTIERVVRVRNSAETLERFEQYREMVKKQAKYCDNSFTYHPRNVVDGNEVLKFYSTTMSCCSRQLSKVSELCHNTDCDVCRMIRTGFDTDDAMKTGLAHWNSSSNFIENLVFVDRRENVKRAVVICRVIAGMAANMVGDQVESDYEEGFDSDGSNIKEGLCSKLEHLSVRNSDAVLLCFVIIFD</sequence>